<name>K2SVM4_MACPH</name>
<organism evidence="1 2">
    <name type="scientific">Macrophomina phaseolina (strain MS6)</name>
    <name type="common">Charcoal rot fungus</name>
    <dbReference type="NCBI Taxonomy" id="1126212"/>
    <lineage>
        <taxon>Eukaryota</taxon>
        <taxon>Fungi</taxon>
        <taxon>Dikarya</taxon>
        <taxon>Ascomycota</taxon>
        <taxon>Pezizomycotina</taxon>
        <taxon>Dothideomycetes</taxon>
        <taxon>Dothideomycetes incertae sedis</taxon>
        <taxon>Botryosphaeriales</taxon>
        <taxon>Botryosphaeriaceae</taxon>
        <taxon>Macrophomina</taxon>
    </lineage>
</organism>
<dbReference type="InParanoid" id="K2SVM4"/>
<accession>K2SVM4</accession>
<evidence type="ECO:0000313" key="2">
    <source>
        <dbReference type="Proteomes" id="UP000007129"/>
    </source>
</evidence>
<proteinExistence type="predicted"/>
<dbReference type="Proteomes" id="UP000007129">
    <property type="component" value="Unassembled WGS sequence"/>
</dbReference>
<protein>
    <submittedName>
        <fullName evidence="1">Uncharacterized protein</fullName>
    </submittedName>
</protein>
<dbReference type="AlphaFoldDB" id="K2SVM4"/>
<dbReference type="HOGENOM" id="CLU_1594850_0_0_1"/>
<dbReference type="EMBL" id="AHHD01000082">
    <property type="protein sequence ID" value="EKG20645.1"/>
    <property type="molecule type" value="Genomic_DNA"/>
</dbReference>
<sequence>MKRMAALTRVSWTVPQASGGKSETHCPEIPLRIVVCSLPVTSGRIKTRRRIGTTKSVHITPHAFASWQSGTLPSATCMLPLRTHTSQLALRIRTVVQPCSVATILRRPTPLLPRMRAMEIKLPPRAIHRHASARIQRHRLLPETSQLLPQPHPGNLLVPSKLVALGM</sequence>
<gene>
    <name evidence="1" type="ORF">MPH_02000</name>
</gene>
<evidence type="ECO:0000313" key="1">
    <source>
        <dbReference type="EMBL" id="EKG20645.1"/>
    </source>
</evidence>
<reference evidence="1 2" key="1">
    <citation type="journal article" date="2012" name="BMC Genomics">
        <title>Tools to kill: Genome of one of the most destructive plant pathogenic fungi Macrophomina phaseolina.</title>
        <authorList>
            <person name="Islam M.S."/>
            <person name="Haque M.S."/>
            <person name="Islam M.M."/>
            <person name="Emdad E.M."/>
            <person name="Halim A."/>
            <person name="Hossen Q.M.M."/>
            <person name="Hossain M.Z."/>
            <person name="Ahmed B."/>
            <person name="Rahim S."/>
            <person name="Rahman M.S."/>
            <person name="Alam M.M."/>
            <person name="Hou S."/>
            <person name="Wan X."/>
            <person name="Saito J.A."/>
            <person name="Alam M."/>
        </authorList>
    </citation>
    <scope>NUCLEOTIDE SEQUENCE [LARGE SCALE GENOMIC DNA]</scope>
    <source>
        <strain evidence="1 2">MS6</strain>
    </source>
</reference>
<comment type="caution">
    <text evidence="1">The sequence shown here is derived from an EMBL/GenBank/DDBJ whole genome shotgun (WGS) entry which is preliminary data.</text>
</comment>
<dbReference type="VEuPathDB" id="FungiDB:MPH_02000"/>